<keyword evidence="11" id="KW-1185">Reference proteome</keyword>
<reference evidence="10" key="1">
    <citation type="submission" date="2021-03" db="EMBL/GenBank/DDBJ databases">
        <title>Comparative genomics and phylogenomic investigation of the class Geoglossomycetes provide insights into ecological specialization and systematics.</title>
        <authorList>
            <person name="Melie T."/>
            <person name="Pirro S."/>
            <person name="Miller A.N."/>
            <person name="Quandt A."/>
        </authorList>
    </citation>
    <scope>NUCLEOTIDE SEQUENCE</scope>
    <source>
        <strain evidence="10">CAQ_001_2017</strain>
    </source>
</reference>
<feature type="region of interest" description="Disordered" evidence="8">
    <location>
        <begin position="345"/>
        <end position="374"/>
    </location>
</feature>
<feature type="domain" description="Deacetylase sirtuin-type" evidence="9">
    <location>
        <begin position="173"/>
        <end position="490"/>
    </location>
</feature>
<dbReference type="PANTHER" id="PTHR11085:SF9">
    <property type="entry name" value="NAD-DEPENDENT PROTEIN DEACETYLASE SIRTUIN-1"/>
    <property type="match status" value="1"/>
</dbReference>
<feature type="binding site" evidence="7">
    <location>
        <position position="310"/>
    </location>
    <ligand>
        <name>Zn(2+)</name>
        <dbReference type="ChEBI" id="CHEBI:29105"/>
    </ligand>
</feature>
<organism evidence="10 11">
    <name type="scientific">Trichoglossum hirsutum</name>
    <dbReference type="NCBI Taxonomy" id="265104"/>
    <lineage>
        <taxon>Eukaryota</taxon>
        <taxon>Fungi</taxon>
        <taxon>Dikarya</taxon>
        <taxon>Ascomycota</taxon>
        <taxon>Pezizomycotina</taxon>
        <taxon>Geoglossomycetes</taxon>
        <taxon>Geoglossales</taxon>
        <taxon>Geoglossaceae</taxon>
        <taxon>Trichoglossum</taxon>
    </lineage>
</organism>
<feature type="compositionally biased region" description="Acidic residues" evidence="8">
    <location>
        <begin position="363"/>
        <end position="372"/>
    </location>
</feature>
<evidence type="ECO:0000256" key="2">
    <source>
        <dbReference type="ARBA" id="ARBA00006924"/>
    </source>
</evidence>
<dbReference type="GO" id="GO:0046970">
    <property type="term" value="F:histone H4K16 deacetylase activity, NAD-dependent"/>
    <property type="evidence" value="ECO:0007669"/>
    <property type="project" value="TreeGrafter"/>
</dbReference>
<feature type="binding site" evidence="7">
    <location>
        <position position="307"/>
    </location>
    <ligand>
        <name>Zn(2+)</name>
        <dbReference type="ChEBI" id="CHEBI:29105"/>
    </ligand>
</feature>
<proteinExistence type="inferred from homology"/>
<dbReference type="EMBL" id="JAGHQM010000215">
    <property type="protein sequence ID" value="KAH0563349.1"/>
    <property type="molecule type" value="Genomic_DNA"/>
</dbReference>
<feature type="compositionally biased region" description="Basic and acidic residues" evidence="8">
    <location>
        <begin position="350"/>
        <end position="360"/>
    </location>
</feature>
<evidence type="ECO:0000256" key="7">
    <source>
        <dbReference type="PROSITE-ProRule" id="PRU00236"/>
    </source>
</evidence>
<dbReference type="InterPro" id="IPR026591">
    <property type="entry name" value="Sirtuin_cat_small_dom_sf"/>
</dbReference>
<comment type="cofactor">
    <cofactor evidence="1">
        <name>Zn(2+)</name>
        <dbReference type="ChEBI" id="CHEBI:29105"/>
    </cofactor>
</comment>
<evidence type="ECO:0000256" key="4">
    <source>
        <dbReference type="ARBA" id="ARBA00022723"/>
    </source>
</evidence>
<dbReference type="InterPro" id="IPR050134">
    <property type="entry name" value="NAD-dep_sirtuin_deacylases"/>
</dbReference>
<dbReference type="Pfam" id="PF02146">
    <property type="entry name" value="SIR2"/>
    <property type="match status" value="1"/>
</dbReference>
<dbReference type="GO" id="GO:0046872">
    <property type="term" value="F:metal ion binding"/>
    <property type="evidence" value="ECO:0007669"/>
    <property type="project" value="UniProtKB-KW"/>
</dbReference>
<evidence type="ECO:0000313" key="11">
    <source>
        <dbReference type="Proteomes" id="UP000750711"/>
    </source>
</evidence>
<evidence type="ECO:0000259" key="9">
    <source>
        <dbReference type="PROSITE" id="PS50305"/>
    </source>
</evidence>
<dbReference type="Proteomes" id="UP000750711">
    <property type="component" value="Unassembled WGS sequence"/>
</dbReference>
<feature type="binding site" evidence="7">
    <location>
        <position position="331"/>
    </location>
    <ligand>
        <name>Zn(2+)</name>
        <dbReference type="ChEBI" id="CHEBI:29105"/>
    </ligand>
</feature>
<evidence type="ECO:0000256" key="1">
    <source>
        <dbReference type="ARBA" id="ARBA00001947"/>
    </source>
</evidence>
<keyword evidence="4 7" id="KW-0479">Metal-binding</keyword>
<gene>
    <name evidence="10" type="ORF">GP486_002084</name>
</gene>
<dbReference type="SUPFAM" id="SSF52467">
    <property type="entry name" value="DHS-like NAD/FAD-binding domain"/>
    <property type="match status" value="1"/>
</dbReference>
<comment type="caution">
    <text evidence="10">The sequence shown here is derived from an EMBL/GenBank/DDBJ whole genome shotgun (WGS) entry which is preliminary data.</text>
</comment>
<evidence type="ECO:0000256" key="8">
    <source>
        <dbReference type="SAM" id="MobiDB-lite"/>
    </source>
</evidence>
<sequence length="520" mass="57789">MESEVPLADSPSLRTSTVEIVHLLSDDETSIDDTTIRDETIRKDAPDQVDALEELEESDDNDEEDDLWDAESLYADALEGMGDEQLLAGEPGACTLEEAVAYRQEARTVGDVSKFLVNTVGSGAITAKKLCTAFGVRPPLFLEGAPDRAYYIILGLGVARELSKRTKLLQYNTMDDAVDLLKKSKNIIVITGAGVSSLTRDSAHISTSLGIPDFRSKETGLYSKLEHLGLSDPQEVFDINIFQEDPRQDILPSTDKFSPTHAFIHLLQEKGKLLTNYTQNIDNLEVKAGIRMDKLIQCHGSFAFASCVKCRYRVQGDAIFEDLKAGRVAKCPRCLSELLRNGNRKRKRGTSQDKLRRSSDGDSSSDDGEYDIPEPGVMKPDITFFGESLPSLFHSRLRDHDRGLVDLVIVIGTSLKVAPVSEVIGFLPSSVPQIYISRTVRHTQTHLQSESRLTNASTPVQPVSHVNFDLDLLGDCDVIVAELCRRLDWDLKHEMIPKDQKVDVQLQDGFESRYTFKVVN</sequence>
<dbReference type="Gene3D" id="3.40.50.1220">
    <property type="entry name" value="TPP-binding domain"/>
    <property type="match status" value="1"/>
</dbReference>
<dbReference type="Gene3D" id="3.30.1600.10">
    <property type="entry name" value="SIR2/SIRT2 'Small Domain"/>
    <property type="match status" value="1"/>
</dbReference>
<dbReference type="InterPro" id="IPR029035">
    <property type="entry name" value="DHS-like_NAD/FAD-binding_dom"/>
</dbReference>
<comment type="similarity">
    <text evidence="2">Belongs to the sirtuin family. Class I subfamily.</text>
</comment>
<evidence type="ECO:0000256" key="5">
    <source>
        <dbReference type="ARBA" id="ARBA00022833"/>
    </source>
</evidence>
<accession>A0A9P8RSG2</accession>
<dbReference type="InterPro" id="IPR026590">
    <property type="entry name" value="Ssirtuin_cat_dom"/>
</dbReference>
<dbReference type="PROSITE" id="PS50305">
    <property type="entry name" value="SIRTUIN"/>
    <property type="match status" value="1"/>
</dbReference>
<name>A0A9P8RSG2_9PEZI</name>
<feature type="binding site" evidence="7">
    <location>
        <position position="334"/>
    </location>
    <ligand>
        <name>Zn(2+)</name>
        <dbReference type="ChEBI" id="CHEBI:29105"/>
    </ligand>
</feature>
<dbReference type="InterPro" id="IPR003000">
    <property type="entry name" value="Sirtuin"/>
</dbReference>
<feature type="compositionally biased region" description="Basic and acidic residues" evidence="8">
    <location>
        <begin position="34"/>
        <end position="46"/>
    </location>
</feature>
<evidence type="ECO:0000256" key="3">
    <source>
        <dbReference type="ARBA" id="ARBA00022679"/>
    </source>
</evidence>
<dbReference type="PANTHER" id="PTHR11085">
    <property type="entry name" value="NAD-DEPENDENT PROTEIN DEACYLASE SIRTUIN-5, MITOCHONDRIAL-RELATED"/>
    <property type="match status" value="1"/>
</dbReference>
<dbReference type="GO" id="GO:0070403">
    <property type="term" value="F:NAD+ binding"/>
    <property type="evidence" value="ECO:0007669"/>
    <property type="project" value="InterPro"/>
</dbReference>
<keyword evidence="6" id="KW-0520">NAD</keyword>
<protein>
    <recommendedName>
        <fullName evidence="9">Deacetylase sirtuin-type domain-containing protein</fullName>
    </recommendedName>
</protein>
<keyword evidence="5 7" id="KW-0862">Zinc</keyword>
<dbReference type="GO" id="GO:0005634">
    <property type="term" value="C:nucleus"/>
    <property type="evidence" value="ECO:0007669"/>
    <property type="project" value="TreeGrafter"/>
</dbReference>
<evidence type="ECO:0000256" key="6">
    <source>
        <dbReference type="ARBA" id="ARBA00023027"/>
    </source>
</evidence>
<dbReference type="AlphaFoldDB" id="A0A9P8RSG2"/>
<keyword evidence="3" id="KW-0808">Transferase</keyword>
<feature type="active site" description="Proton acceptor" evidence="7">
    <location>
        <position position="299"/>
    </location>
</feature>
<evidence type="ECO:0000313" key="10">
    <source>
        <dbReference type="EMBL" id="KAH0563349.1"/>
    </source>
</evidence>
<feature type="region of interest" description="Disordered" evidence="8">
    <location>
        <begin position="27"/>
        <end position="48"/>
    </location>
</feature>